<evidence type="ECO:0000313" key="2">
    <source>
        <dbReference type="Proteomes" id="UP000189670"/>
    </source>
</evidence>
<dbReference type="EMBL" id="ATBP01001814">
    <property type="protein sequence ID" value="ETR66685.1"/>
    <property type="molecule type" value="Genomic_DNA"/>
</dbReference>
<evidence type="ECO:0000313" key="1">
    <source>
        <dbReference type="EMBL" id="ETR66685.1"/>
    </source>
</evidence>
<protein>
    <submittedName>
        <fullName evidence="1">Uncharacterized protein</fullName>
    </submittedName>
</protein>
<feature type="non-terminal residue" evidence="1">
    <location>
        <position position="106"/>
    </location>
</feature>
<dbReference type="Proteomes" id="UP000189670">
    <property type="component" value="Unassembled WGS sequence"/>
</dbReference>
<dbReference type="AlphaFoldDB" id="A0A1V1NVV5"/>
<sequence length="106" mass="12088">MKQLFQSLIDSGSLKKVHIGGKSLVYMLGWRNSIGDFDYQKGYYVKVDNDCSFDIKGIPVKPPFEISLSKGWNYFAYPYSVSGKVMNFFQSLINNNKLERLISESG</sequence>
<accession>A0A1V1NVV5</accession>
<organism evidence="1 2">
    <name type="scientific">Candidatus Magnetoglobus multicellularis str. Araruama</name>
    <dbReference type="NCBI Taxonomy" id="890399"/>
    <lineage>
        <taxon>Bacteria</taxon>
        <taxon>Pseudomonadati</taxon>
        <taxon>Thermodesulfobacteriota</taxon>
        <taxon>Desulfobacteria</taxon>
        <taxon>Desulfobacterales</taxon>
        <taxon>Desulfobacteraceae</taxon>
        <taxon>Candidatus Magnetoglobus</taxon>
    </lineage>
</organism>
<reference evidence="2" key="1">
    <citation type="submission" date="2012-11" db="EMBL/GenBank/DDBJ databases">
        <authorList>
            <person name="Lucero-Rivera Y.E."/>
            <person name="Tovar-Ramirez D."/>
        </authorList>
    </citation>
    <scope>NUCLEOTIDE SEQUENCE [LARGE SCALE GENOMIC DNA]</scope>
    <source>
        <strain evidence="2">Araruama</strain>
    </source>
</reference>
<proteinExistence type="predicted"/>
<comment type="caution">
    <text evidence="1">The sequence shown here is derived from an EMBL/GenBank/DDBJ whole genome shotgun (WGS) entry which is preliminary data.</text>
</comment>
<gene>
    <name evidence="1" type="ORF">OMM_12478</name>
</gene>
<name>A0A1V1NVV5_9BACT</name>